<dbReference type="Proteomes" id="UP000298805">
    <property type="component" value="Chromosome"/>
</dbReference>
<keyword evidence="1" id="KW-0472">Membrane</keyword>
<keyword evidence="3" id="KW-1185">Reference proteome</keyword>
<keyword evidence="1" id="KW-0812">Transmembrane</keyword>
<evidence type="ECO:0000313" key="2">
    <source>
        <dbReference type="EMBL" id="QCI28953.2"/>
    </source>
</evidence>
<proteinExistence type="predicted"/>
<accession>A0ABX5TK45</accession>
<feature type="transmembrane region" description="Helical" evidence="1">
    <location>
        <begin position="6"/>
        <end position="29"/>
    </location>
</feature>
<keyword evidence="1" id="KW-1133">Transmembrane helix</keyword>
<gene>
    <name evidence="2" type="ORF">C6V80_08210</name>
</gene>
<organism evidence="2 3">
    <name type="scientific">Caminibacter pacificus</name>
    <dbReference type="NCBI Taxonomy" id="1424653"/>
    <lineage>
        <taxon>Bacteria</taxon>
        <taxon>Pseudomonadati</taxon>
        <taxon>Campylobacterota</taxon>
        <taxon>Epsilonproteobacteria</taxon>
        <taxon>Nautiliales</taxon>
        <taxon>Nautiliaceae</taxon>
        <taxon>Caminibacter</taxon>
    </lineage>
</organism>
<dbReference type="EMBL" id="CP027432">
    <property type="protein sequence ID" value="QCI28953.2"/>
    <property type="molecule type" value="Genomic_DNA"/>
</dbReference>
<name>A0ABX5TK45_9BACT</name>
<protein>
    <submittedName>
        <fullName evidence="2">Uncharacterized protein</fullName>
    </submittedName>
</protein>
<evidence type="ECO:0000256" key="1">
    <source>
        <dbReference type="SAM" id="Phobius"/>
    </source>
</evidence>
<reference evidence="2" key="1">
    <citation type="submission" date="2019-06" db="EMBL/GenBank/DDBJ databases">
        <title>A comparative analysis of the Nautiliaceae.</title>
        <authorList>
            <person name="Grosche A."/>
            <person name="Smedile F."/>
            <person name="Vetriani C."/>
        </authorList>
    </citation>
    <scope>NUCLEOTIDE SEQUENCE</scope>
    <source>
        <strain evidence="2">TB6</strain>
    </source>
</reference>
<feature type="transmembrane region" description="Helical" evidence="1">
    <location>
        <begin position="58"/>
        <end position="80"/>
    </location>
</feature>
<sequence length="98" mass="11321">MDIINLIINGIFTFACVFIGIPVGIYILCKAYDAFKEYGLFKFTSKDYLFKGEGVKYLFIEILFMGIVMISGTIYILFYFKGGLLLLWIDYLKHLIFG</sequence>
<evidence type="ECO:0000313" key="3">
    <source>
        <dbReference type="Proteomes" id="UP000298805"/>
    </source>
</evidence>